<accession>A0A9P6B5L9</accession>
<reference evidence="2" key="1">
    <citation type="journal article" date="2020" name="Nat. Commun.">
        <title>Large-scale genome sequencing of mycorrhizal fungi provides insights into the early evolution of symbiotic traits.</title>
        <authorList>
            <person name="Miyauchi S."/>
            <person name="Kiss E."/>
            <person name="Kuo A."/>
            <person name="Drula E."/>
            <person name="Kohler A."/>
            <person name="Sanchez-Garcia M."/>
            <person name="Morin E."/>
            <person name="Andreopoulos B."/>
            <person name="Barry K.W."/>
            <person name="Bonito G."/>
            <person name="Buee M."/>
            <person name="Carver A."/>
            <person name="Chen C."/>
            <person name="Cichocki N."/>
            <person name="Clum A."/>
            <person name="Culley D."/>
            <person name="Crous P.W."/>
            <person name="Fauchery L."/>
            <person name="Girlanda M."/>
            <person name="Hayes R.D."/>
            <person name="Keri Z."/>
            <person name="LaButti K."/>
            <person name="Lipzen A."/>
            <person name="Lombard V."/>
            <person name="Magnuson J."/>
            <person name="Maillard F."/>
            <person name="Murat C."/>
            <person name="Nolan M."/>
            <person name="Ohm R.A."/>
            <person name="Pangilinan J."/>
            <person name="Pereira M.F."/>
            <person name="Perotto S."/>
            <person name="Peter M."/>
            <person name="Pfister S."/>
            <person name="Riley R."/>
            <person name="Sitrit Y."/>
            <person name="Stielow J.B."/>
            <person name="Szollosi G."/>
            <person name="Zifcakova L."/>
            <person name="Stursova M."/>
            <person name="Spatafora J.W."/>
            <person name="Tedersoo L."/>
            <person name="Vaario L.M."/>
            <person name="Yamada A."/>
            <person name="Yan M."/>
            <person name="Wang P."/>
            <person name="Xu J."/>
            <person name="Bruns T."/>
            <person name="Baldrian P."/>
            <person name="Vilgalys R."/>
            <person name="Dunand C."/>
            <person name="Henrissat B."/>
            <person name="Grigoriev I.V."/>
            <person name="Hibbett D."/>
            <person name="Nagy L.G."/>
            <person name="Martin F.M."/>
        </authorList>
    </citation>
    <scope>NUCLEOTIDE SEQUENCE</scope>
    <source>
        <strain evidence="2">UP504</strain>
    </source>
</reference>
<gene>
    <name evidence="2" type="ORF">BS47DRAFT_439321</name>
</gene>
<evidence type="ECO:0000313" key="3">
    <source>
        <dbReference type="Proteomes" id="UP000886523"/>
    </source>
</evidence>
<proteinExistence type="predicted"/>
<feature type="transmembrane region" description="Helical" evidence="1">
    <location>
        <begin position="16"/>
        <end position="35"/>
    </location>
</feature>
<keyword evidence="3" id="KW-1185">Reference proteome</keyword>
<dbReference type="Proteomes" id="UP000886523">
    <property type="component" value="Unassembled WGS sequence"/>
</dbReference>
<keyword evidence="1" id="KW-1133">Transmembrane helix</keyword>
<name>A0A9P6B5L9_9AGAM</name>
<evidence type="ECO:0000256" key="1">
    <source>
        <dbReference type="SAM" id="Phobius"/>
    </source>
</evidence>
<keyword evidence="1" id="KW-0472">Membrane</keyword>
<evidence type="ECO:0000313" key="2">
    <source>
        <dbReference type="EMBL" id="KAF9517752.1"/>
    </source>
</evidence>
<sequence>MAQGCSLASGHRSRMSIQSLTMGLSFFFLFSVDLFQETQASYEHYPVLHLHHPIISSIDWPRFPQDSVHSSCHHRRYGQ</sequence>
<keyword evidence="1" id="KW-0812">Transmembrane</keyword>
<protein>
    <submittedName>
        <fullName evidence="2">Uncharacterized protein</fullName>
    </submittedName>
</protein>
<organism evidence="2 3">
    <name type="scientific">Hydnum rufescens UP504</name>
    <dbReference type="NCBI Taxonomy" id="1448309"/>
    <lineage>
        <taxon>Eukaryota</taxon>
        <taxon>Fungi</taxon>
        <taxon>Dikarya</taxon>
        <taxon>Basidiomycota</taxon>
        <taxon>Agaricomycotina</taxon>
        <taxon>Agaricomycetes</taxon>
        <taxon>Cantharellales</taxon>
        <taxon>Hydnaceae</taxon>
        <taxon>Hydnum</taxon>
    </lineage>
</organism>
<comment type="caution">
    <text evidence="2">The sequence shown here is derived from an EMBL/GenBank/DDBJ whole genome shotgun (WGS) entry which is preliminary data.</text>
</comment>
<dbReference type="EMBL" id="MU128929">
    <property type="protein sequence ID" value="KAF9517752.1"/>
    <property type="molecule type" value="Genomic_DNA"/>
</dbReference>
<dbReference type="AlphaFoldDB" id="A0A9P6B5L9"/>